<protein>
    <submittedName>
        <fullName evidence="3">Retrovirus-related Pol polyprotein from transposon TNT 1-94</fullName>
    </submittedName>
</protein>
<comment type="caution">
    <text evidence="3">The sequence shown here is derived from an EMBL/GenBank/DDBJ whole genome shotgun (WGS) entry which is preliminary data.</text>
</comment>
<dbReference type="AlphaFoldDB" id="A0A6L2NPN2"/>
<dbReference type="InterPro" id="IPR057670">
    <property type="entry name" value="SH3_retrovirus"/>
</dbReference>
<evidence type="ECO:0000259" key="2">
    <source>
        <dbReference type="Pfam" id="PF25597"/>
    </source>
</evidence>
<dbReference type="PANTHER" id="PTHR11439">
    <property type="entry name" value="GAG-POL-RELATED RETROTRANSPOSON"/>
    <property type="match status" value="1"/>
</dbReference>
<dbReference type="CDD" id="cd09272">
    <property type="entry name" value="RNase_HI_RT_Ty1"/>
    <property type="match status" value="1"/>
</dbReference>
<feature type="region of interest" description="Disordered" evidence="1">
    <location>
        <begin position="255"/>
        <end position="323"/>
    </location>
</feature>
<dbReference type="GO" id="GO:0003676">
    <property type="term" value="F:nucleic acid binding"/>
    <property type="evidence" value="ECO:0007669"/>
    <property type="project" value="InterPro"/>
</dbReference>
<reference evidence="3" key="1">
    <citation type="journal article" date="2019" name="Sci. Rep.">
        <title>Draft genome of Tanacetum cinerariifolium, the natural source of mosquito coil.</title>
        <authorList>
            <person name="Yamashiro T."/>
            <person name="Shiraishi A."/>
            <person name="Satake H."/>
            <person name="Nakayama K."/>
        </authorList>
    </citation>
    <scope>NUCLEOTIDE SEQUENCE</scope>
</reference>
<feature type="domain" description="Retroviral polymerase SH3-like" evidence="2">
    <location>
        <begin position="782"/>
        <end position="829"/>
    </location>
</feature>
<dbReference type="Gene3D" id="4.10.60.10">
    <property type="entry name" value="Zinc finger, CCHC-type"/>
    <property type="match status" value="1"/>
</dbReference>
<dbReference type="GO" id="GO:0008270">
    <property type="term" value="F:zinc ion binding"/>
    <property type="evidence" value="ECO:0007669"/>
    <property type="project" value="InterPro"/>
</dbReference>
<name>A0A6L2NPN2_TANCI</name>
<feature type="compositionally biased region" description="Acidic residues" evidence="1">
    <location>
        <begin position="263"/>
        <end position="291"/>
    </location>
</feature>
<feature type="region of interest" description="Disordered" evidence="1">
    <location>
        <begin position="463"/>
        <end position="483"/>
    </location>
</feature>
<feature type="compositionally biased region" description="Basic and acidic residues" evidence="1">
    <location>
        <begin position="304"/>
        <end position="314"/>
    </location>
</feature>
<dbReference type="Pfam" id="PF25597">
    <property type="entry name" value="SH3_retrovirus"/>
    <property type="match status" value="1"/>
</dbReference>
<accession>A0A6L2NPN2</accession>
<gene>
    <name evidence="3" type="ORF">Tci_060088</name>
</gene>
<dbReference type="EMBL" id="BKCJ010009677">
    <property type="protein sequence ID" value="GEU88110.1"/>
    <property type="molecule type" value="Genomic_DNA"/>
</dbReference>
<evidence type="ECO:0000256" key="1">
    <source>
        <dbReference type="SAM" id="MobiDB-lite"/>
    </source>
</evidence>
<dbReference type="SUPFAM" id="SSF57756">
    <property type="entry name" value="Retrovirus zinc finger-like domains"/>
    <property type="match status" value="1"/>
</dbReference>
<dbReference type="InterPro" id="IPR036875">
    <property type="entry name" value="Znf_CCHC_sf"/>
</dbReference>
<evidence type="ECO:0000313" key="3">
    <source>
        <dbReference type="EMBL" id="GEU88110.1"/>
    </source>
</evidence>
<dbReference type="PANTHER" id="PTHR11439:SF509">
    <property type="entry name" value="RNA-DIRECTED DNA POLYMERASE"/>
    <property type="match status" value="1"/>
</dbReference>
<organism evidence="3">
    <name type="scientific">Tanacetum cinerariifolium</name>
    <name type="common">Dalmatian daisy</name>
    <name type="synonym">Chrysanthemum cinerariifolium</name>
    <dbReference type="NCBI Taxonomy" id="118510"/>
    <lineage>
        <taxon>Eukaryota</taxon>
        <taxon>Viridiplantae</taxon>
        <taxon>Streptophyta</taxon>
        <taxon>Embryophyta</taxon>
        <taxon>Tracheophyta</taxon>
        <taxon>Spermatophyta</taxon>
        <taxon>Magnoliopsida</taxon>
        <taxon>eudicotyledons</taxon>
        <taxon>Gunneridae</taxon>
        <taxon>Pentapetalae</taxon>
        <taxon>asterids</taxon>
        <taxon>campanulids</taxon>
        <taxon>Asterales</taxon>
        <taxon>Asteraceae</taxon>
        <taxon>Asteroideae</taxon>
        <taxon>Anthemideae</taxon>
        <taxon>Anthemidinae</taxon>
        <taxon>Tanacetum</taxon>
    </lineage>
</organism>
<sequence length="885" mass="101055">MVYAICMCARYQARPTEKHLHAMKRIFRYLRGTVNRGLWYSKDSGIALTAFANADHTVCQDTRRSTSGSMQLLGDRLVSWSSKRHKSTAISSTEAKHIALSGCCAQVLWMRSQLTDHGLGFNKIPMYCDNKSVIALCCNNVQHSRSKHIDIRYHFVKEQVENGVVELYFVRTEYQLTDIFTKALYVPKVYMHQFWDFIRKYENSYRFRMDKKKEFDLNLEIFRGIFQICPRVHDALTLENFCHCHQQKSIWKDNWSDSRHETDENESGSESNQEENKEENEDDDEEEEEDEFVKTPSNDTHDEDETKIKDKTKGDEDEGMDYATNQFDDDVNVRLNEPIDTDEGLIQKEGTDAKMTNVQQGNENPEITLNQVIEDAHVTLSTISLKTEVIVTSYSHSSDLASKFLNFSDIPHTNAEIISPMDVYVHHEVPSKQTLTLLTVPISIITDSSPAYSTVIQQSLQPFTPSPLQSTQTPPPTTKAINPPSALPNFASKLRLVIQELMLLVEVKTASTNVNAAEEVNTDGENILINTANEVSTASTQVNADFFTNIDNLSDVFICSFFASQPSSPQLLHEDLEQIHPDNMEEMDLRWKMAMLTMKAKRFLKRLGRKLIVNGNETIGFDKSNVECYNCHKRIHFARECRAPRKQDNKHKETSRKRVPVETYASIALVSCDDEFVNKPVAENVKAKSCEEVAKAGNPQIDLQDQETIDSGCSRHIIGNMSYLTDYEEIDGGYVAFGGNPKGRKITGKRIESLIDHKVKVIRYDNGTEFKNREMNPFCEMKDHLGKFDGKADEGFFVRYSLNSKAFRVLNSRTRIVEENLHIRFSESTPNVVGSRPDWLFDIDALTRTMNYELIVAGTQSTLVQKVELVTPEMCDDMHIVTHVF</sequence>
<proteinExistence type="predicted"/>